<gene>
    <name evidence="1" type="ORF">EDC19_0569</name>
</gene>
<dbReference type="Proteomes" id="UP000294545">
    <property type="component" value="Unassembled WGS sequence"/>
</dbReference>
<keyword evidence="2" id="KW-1185">Reference proteome</keyword>
<dbReference type="OrthoDB" id="9768405at2"/>
<evidence type="ECO:0000313" key="1">
    <source>
        <dbReference type="EMBL" id="TCK98151.1"/>
    </source>
</evidence>
<dbReference type="AlphaFoldDB" id="A0A4V2Q1L9"/>
<accession>A0A4V2Q1L9</accession>
<organism evidence="1 2">
    <name type="scientific">Natranaerovirga hydrolytica</name>
    <dbReference type="NCBI Taxonomy" id="680378"/>
    <lineage>
        <taxon>Bacteria</taxon>
        <taxon>Bacillati</taxon>
        <taxon>Bacillota</taxon>
        <taxon>Clostridia</taxon>
        <taxon>Lachnospirales</taxon>
        <taxon>Natranaerovirgaceae</taxon>
        <taxon>Natranaerovirga</taxon>
    </lineage>
</organism>
<sequence length="319" mass="38819">MGIYNLVYYAHNAPKKVKKKSKEDIMIHNKSFNLTDLSPEVYNYLFELIPNFRDLSSLNLTVEWNHHKIRESTNYIYIRLNHINDIYFLFGLSIDIESIVNSLGKVYVNEILPITTNRVEIEEPKIEICMNKEYMDKYTFGMDDSPNKIIYRMYCLYNELMKKLRQNFIHLEQRKKDLDERYRVLFKKERDRLNQLKLFHEKANEFYKKDKYNWISTHGSKHLRLLYSLNYEDECEMNYILERTKNEFEGWILDINKEIVFNKRSHPTPQAMTIKNQLLEKDYHCEIVWIKKGNENIKNENEAVVIFDYLHRHRLYLVI</sequence>
<dbReference type="EMBL" id="SMGQ01000011">
    <property type="protein sequence ID" value="TCK98151.1"/>
    <property type="molecule type" value="Genomic_DNA"/>
</dbReference>
<proteinExistence type="predicted"/>
<evidence type="ECO:0000313" key="2">
    <source>
        <dbReference type="Proteomes" id="UP000294545"/>
    </source>
</evidence>
<protein>
    <submittedName>
        <fullName evidence="1">Uncharacterized protein</fullName>
    </submittedName>
</protein>
<dbReference type="RefSeq" id="WP_132280214.1">
    <property type="nucleotide sequence ID" value="NZ_SMGQ01000011.1"/>
</dbReference>
<name>A0A4V2Q1L9_9FIRM</name>
<reference evidence="1 2" key="1">
    <citation type="submission" date="2019-03" db="EMBL/GenBank/DDBJ databases">
        <title>Genomic Encyclopedia of Type Strains, Phase IV (KMG-IV): sequencing the most valuable type-strain genomes for metagenomic binning, comparative biology and taxonomic classification.</title>
        <authorList>
            <person name="Goeker M."/>
        </authorList>
    </citation>
    <scope>NUCLEOTIDE SEQUENCE [LARGE SCALE GENOMIC DNA]</scope>
    <source>
        <strain evidence="1 2">DSM 24176</strain>
    </source>
</reference>
<comment type="caution">
    <text evidence="1">The sequence shown here is derived from an EMBL/GenBank/DDBJ whole genome shotgun (WGS) entry which is preliminary data.</text>
</comment>